<dbReference type="InterPro" id="IPR032675">
    <property type="entry name" value="LRR_dom_sf"/>
</dbReference>
<sequence length="981" mass="106685">MGSGLPIFLLITCLQVLVIAAVTDSVSALNAVKSNWMNTPPSWIGSDPCGGGWEGIGCTGSRITYISIASNNFNGPIPPSIGKMSNLSLLDLTDNKLSGTIPLFAIDLFLQNNVLHLGKNQLTGGIPPNLFSSNMKLLHVLFDSNQLNGSIPSTLQLVQTLEVIRLDRNSLTGPIVLNFTNLPNLSELYLSNNKFSGSIPDLSGKNLLTYVLVTLLLVFLMFKPWKLLCQSDAVSALNAVKSNWMNTPPSWIGSDPCGGGWEGIGCTGSRITYISIASNNFNGPIPPSIGKMSNLSLLDLTDNKLSGTIPVSDGTSPGLDLLLNARHFHLGKNLLTGGIPPNLFSSNMKLLHVLFDSNQLNGSFPSTLELVQTLEVIRLDRNSLTGPIVLNFTNLPNLSELYLSNNKFSGSIPDLSGKNLLTYVVLSNNELNGTLDLGTNYGSKLVLIDLQNNAIGEVVQGTGYSKELLLHGNPFCQKTQSSEYCIAPQQKTSSFATPTGNCVARSCSAQQLFSPNCNCANPITGILHFRSFSFSDFQNGSYYILLQAAMMEAVNIPLKDANDYLEVRLDVFPSGDYVFNRTVFSLITSQLNNLTFFERQDAFGPFFFTLNADNYFTGSNKSSNPGIIIGAAVASWDQNKANGAAPQIKGVLSFSFEELRNCTNNFSEVNALGAGGYGTVYKGSLLTGVLVAIKRAKQGSLQGSYEFKTEIELLSRVHHKNLVSLLGFCYQSGEQMLVYEYVKNGTLTDCISGKSGFKLSWTKRLGIAIDSARGIAYLHELANPPIIHRDIKSSNILLDDQLIAKVADFGLSKSVDNNEAQVSTGVKGTLGYMDPEYFMSGQLTERSDVYSFGVVMLELVTGRKPIEHGSHVVKEVKTAMDNQRKKDSGNLNDILDPILDLTKPLKGLERFLDLAIRCVEELSANRPTMNEVEKELENIQQLAGFDNNVERVSTSTTYSETTGESSYNPYNKERLGSNGIP</sequence>
<evidence type="ECO:0000256" key="17">
    <source>
        <dbReference type="PROSITE-ProRule" id="PRU10141"/>
    </source>
</evidence>
<dbReference type="EMBL" id="CAADRP010000114">
    <property type="protein sequence ID" value="VFU23471.1"/>
    <property type="molecule type" value="Genomic_DNA"/>
</dbReference>
<dbReference type="FunFam" id="3.30.200.20:FF:000039">
    <property type="entry name" value="receptor-like protein kinase FERONIA"/>
    <property type="match status" value="1"/>
</dbReference>
<feature type="binding site" evidence="17">
    <location>
        <position position="694"/>
    </location>
    <ligand>
        <name>ATP</name>
        <dbReference type="ChEBI" id="CHEBI:30616"/>
    </ligand>
</feature>
<gene>
    <name evidence="21" type="ORF">SVIM_LOCUS36148</name>
</gene>
<dbReference type="SUPFAM" id="SSF56112">
    <property type="entry name" value="Protein kinase-like (PK-like)"/>
    <property type="match status" value="1"/>
</dbReference>
<reference evidence="21" key="1">
    <citation type="submission" date="2019-03" db="EMBL/GenBank/DDBJ databases">
        <authorList>
            <person name="Mank J."/>
            <person name="Almeida P."/>
        </authorList>
    </citation>
    <scope>NUCLEOTIDE SEQUENCE</scope>
    <source>
        <strain evidence="21">78183</strain>
    </source>
</reference>
<evidence type="ECO:0000256" key="11">
    <source>
        <dbReference type="ARBA" id="ARBA00022840"/>
    </source>
</evidence>
<evidence type="ECO:0000256" key="3">
    <source>
        <dbReference type="ARBA" id="ARBA00022527"/>
    </source>
</evidence>
<feature type="compositionally biased region" description="Low complexity" evidence="18">
    <location>
        <begin position="953"/>
        <end position="967"/>
    </location>
</feature>
<accession>A0A6N2KBW6</accession>
<dbReference type="PANTHER" id="PTHR45974">
    <property type="entry name" value="RECEPTOR-LIKE PROTEIN 55"/>
    <property type="match status" value="1"/>
</dbReference>
<keyword evidence="14" id="KW-0325">Glycoprotein</keyword>
<dbReference type="GO" id="GO:0016020">
    <property type="term" value="C:membrane"/>
    <property type="evidence" value="ECO:0007669"/>
    <property type="project" value="UniProtKB-SubCell"/>
</dbReference>
<proteinExistence type="predicted"/>
<evidence type="ECO:0000256" key="7">
    <source>
        <dbReference type="ARBA" id="ARBA00022729"/>
    </source>
</evidence>
<feature type="signal peptide" evidence="19">
    <location>
        <begin position="1"/>
        <end position="28"/>
    </location>
</feature>
<evidence type="ECO:0000256" key="10">
    <source>
        <dbReference type="ARBA" id="ARBA00022777"/>
    </source>
</evidence>
<evidence type="ECO:0000256" key="14">
    <source>
        <dbReference type="ARBA" id="ARBA00023180"/>
    </source>
</evidence>
<keyword evidence="3" id="KW-0723">Serine/threonine-protein kinase</keyword>
<dbReference type="SUPFAM" id="SSF52058">
    <property type="entry name" value="L domain-like"/>
    <property type="match status" value="2"/>
</dbReference>
<dbReference type="SMART" id="SM00220">
    <property type="entry name" value="S_TKc"/>
    <property type="match status" value="1"/>
</dbReference>
<keyword evidence="13" id="KW-0472">Membrane</keyword>
<dbReference type="InterPro" id="IPR011009">
    <property type="entry name" value="Kinase-like_dom_sf"/>
</dbReference>
<comment type="catalytic activity">
    <reaction evidence="16">
        <text>L-seryl-[protein] + ATP = O-phospho-L-seryl-[protein] + ADP + H(+)</text>
        <dbReference type="Rhea" id="RHEA:17989"/>
        <dbReference type="Rhea" id="RHEA-COMP:9863"/>
        <dbReference type="Rhea" id="RHEA-COMP:11604"/>
        <dbReference type="ChEBI" id="CHEBI:15378"/>
        <dbReference type="ChEBI" id="CHEBI:29999"/>
        <dbReference type="ChEBI" id="CHEBI:30616"/>
        <dbReference type="ChEBI" id="CHEBI:83421"/>
        <dbReference type="ChEBI" id="CHEBI:456216"/>
        <dbReference type="EC" id="2.7.11.1"/>
    </reaction>
</comment>
<evidence type="ECO:0000256" key="6">
    <source>
        <dbReference type="ARBA" id="ARBA00022692"/>
    </source>
</evidence>
<dbReference type="InterPro" id="IPR001611">
    <property type="entry name" value="Leu-rich_rpt"/>
</dbReference>
<feature type="chain" id="PRO_5027120542" description="non-specific serine/threonine protein kinase" evidence="19">
    <location>
        <begin position="29"/>
        <end position="981"/>
    </location>
</feature>
<dbReference type="InterPro" id="IPR001245">
    <property type="entry name" value="Ser-Thr/Tyr_kinase_cat_dom"/>
</dbReference>
<dbReference type="AlphaFoldDB" id="A0A6N2KBW6"/>
<keyword evidence="12" id="KW-1133">Transmembrane helix</keyword>
<name>A0A6N2KBW6_SALVM</name>
<dbReference type="Gene3D" id="1.10.510.10">
    <property type="entry name" value="Transferase(Phosphotransferase) domain 1"/>
    <property type="match status" value="1"/>
</dbReference>
<dbReference type="PROSITE" id="PS00107">
    <property type="entry name" value="PROTEIN_KINASE_ATP"/>
    <property type="match status" value="1"/>
</dbReference>
<organism evidence="21">
    <name type="scientific">Salix viminalis</name>
    <name type="common">Common osier</name>
    <name type="synonym">Basket willow</name>
    <dbReference type="NCBI Taxonomy" id="40686"/>
    <lineage>
        <taxon>Eukaryota</taxon>
        <taxon>Viridiplantae</taxon>
        <taxon>Streptophyta</taxon>
        <taxon>Embryophyta</taxon>
        <taxon>Tracheophyta</taxon>
        <taxon>Spermatophyta</taxon>
        <taxon>Magnoliopsida</taxon>
        <taxon>eudicotyledons</taxon>
        <taxon>Gunneridae</taxon>
        <taxon>Pentapetalae</taxon>
        <taxon>rosids</taxon>
        <taxon>fabids</taxon>
        <taxon>Malpighiales</taxon>
        <taxon>Salicaceae</taxon>
        <taxon>Saliceae</taxon>
        <taxon>Salix</taxon>
    </lineage>
</organism>
<keyword evidence="8" id="KW-0677">Repeat</keyword>
<evidence type="ECO:0000256" key="13">
    <source>
        <dbReference type="ARBA" id="ARBA00023136"/>
    </source>
</evidence>
<evidence type="ECO:0000259" key="20">
    <source>
        <dbReference type="PROSITE" id="PS50011"/>
    </source>
</evidence>
<dbReference type="InterPro" id="IPR008271">
    <property type="entry name" value="Ser/Thr_kinase_AS"/>
</dbReference>
<evidence type="ECO:0000256" key="1">
    <source>
        <dbReference type="ARBA" id="ARBA00004167"/>
    </source>
</evidence>
<evidence type="ECO:0000256" key="15">
    <source>
        <dbReference type="ARBA" id="ARBA00047899"/>
    </source>
</evidence>
<dbReference type="GO" id="GO:0005524">
    <property type="term" value="F:ATP binding"/>
    <property type="evidence" value="ECO:0007669"/>
    <property type="project" value="UniProtKB-UniRule"/>
</dbReference>
<comment type="catalytic activity">
    <reaction evidence="15">
        <text>L-threonyl-[protein] + ATP = O-phospho-L-threonyl-[protein] + ADP + H(+)</text>
        <dbReference type="Rhea" id="RHEA:46608"/>
        <dbReference type="Rhea" id="RHEA-COMP:11060"/>
        <dbReference type="Rhea" id="RHEA-COMP:11605"/>
        <dbReference type="ChEBI" id="CHEBI:15378"/>
        <dbReference type="ChEBI" id="CHEBI:30013"/>
        <dbReference type="ChEBI" id="CHEBI:30616"/>
        <dbReference type="ChEBI" id="CHEBI:61977"/>
        <dbReference type="ChEBI" id="CHEBI:456216"/>
        <dbReference type="EC" id="2.7.11.1"/>
    </reaction>
</comment>
<evidence type="ECO:0000256" key="19">
    <source>
        <dbReference type="SAM" id="SignalP"/>
    </source>
</evidence>
<dbReference type="FunFam" id="3.80.10.10:FF:000542">
    <property type="entry name" value="Leucine-rich repeat protein kinase family protein"/>
    <property type="match status" value="2"/>
</dbReference>
<evidence type="ECO:0000256" key="18">
    <source>
        <dbReference type="SAM" id="MobiDB-lite"/>
    </source>
</evidence>
<dbReference type="PROSITE" id="PS50011">
    <property type="entry name" value="PROTEIN_KINASE_DOM"/>
    <property type="match status" value="1"/>
</dbReference>
<evidence type="ECO:0000256" key="16">
    <source>
        <dbReference type="ARBA" id="ARBA00048679"/>
    </source>
</evidence>
<feature type="region of interest" description="Disordered" evidence="18">
    <location>
        <begin position="951"/>
        <end position="981"/>
    </location>
</feature>
<dbReference type="CDD" id="cd14066">
    <property type="entry name" value="STKc_IRAK"/>
    <property type="match status" value="1"/>
</dbReference>
<dbReference type="PANTHER" id="PTHR45974:SF266">
    <property type="entry name" value="LEUCINE-RICH REPEAT RECEPTOR PROTEIN KINASE HPCA1"/>
    <property type="match status" value="1"/>
</dbReference>
<dbReference type="EC" id="2.7.11.1" evidence="2"/>
<evidence type="ECO:0000256" key="8">
    <source>
        <dbReference type="ARBA" id="ARBA00022737"/>
    </source>
</evidence>
<keyword evidence="5" id="KW-0808">Transferase</keyword>
<keyword evidence="4" id="KW-0433">Leucine-rich repeat</keyword>
<dbReference type="Pfam" id="PF00560">
    <property type="entry name" value="LRR_1"/>
    <property type="match status" value="2"/>
</dbReference>
<keyword evidence="11 17" id="KW-0067">ATP-binding</keyword>
<keyword evidence="9 17" id="KW-0547">Nucleotide-binding</keyword>
<dbReference type="PROSITE" id="PS51450">
    <property type="entry name" value="LRR"/>
    <property type="match status" value="2"/>
</dbReference>
<keyword evidence="6" id="KW-0812">Transmembrane</keyword>
<comment type="subcellular location">
    <subcellularLocation>
        <location evidence="1">Membrane</location>
        <topology evidence="1">Single-pass membrane protein</topology>
    </subcellularLocation>
</comment>
<dbReference type="Gene3D" id="3.30.200.20">
    <property type="entry name" value="Phosphorylase Kinase, domain 1"/>
    <property type="match status" value="1"/>
</dbReference>
<evidence type="ECO:0000256" key="2">
    <source>
        <dbReference type="ARBA" id="ARBA00012513"/>
    </source>
</evidence>
<keyword evidence="10" id="KW-0418">Kinase</keyword>
<dbReference type="InterPro" id="IPR017441">
    <property type="entry name" value="Protein_kinase_ATP_BS"/>
</dbReference>
<evidence type="ECO:0000256" key="12">
    <source>
        <dbReference type="ARBA" id="ARBA00022989"/>
    </source>
</evidence>
<dbReference type="GO" id="GO:0004674">
    <property type="term" value="F:protein serine/threonine kinase activity"/>
    <property type="evidence" value="ECO:0007669"/>
    <property type="project" value="UniProtKB-KW"/>
</dbReference>
<protein>
    <recommendedName>
        <fullName evidence="2">non-specific serine/threonine protein kinase</fullName>
        <ecNumber evidence="2">2.7.11.1</ecNumber>
    </recommendedName>
</protein>
<dbReference type="InterPro" id="IPR003591">
    <property type="entry name" value="Leu-rich_rpt_typical-subtyp"/>
</dbReference>
<keyword evidence="7 19" id="KW-0732">Signal</keyword>
<dbReference type="PROSITE" id="PS00108">
    <property type="entry name" value="PROTEIN_KINASE_ST"/>
    <property type="match status" value="1"/>
</dbReference>
<evidence type="ECO:0000256" key="5">
    <source>
        <dbReference type="ARBA" id="ARBA00022679"/>
    </source>
</evidence>
<dbReference type="Gene3D" id="3.80.10.10">
    <property type="entry name" value="Ribonuclease Inhibitor"/>
    <property type="match status" value="4"/>
</dbReference>
<dbReference type="SMART" id="SM00369">
    <property type="entry name" value="LRR_TYP"/>
    <property type="match status" value="5"/>
</dbReference>
<dbReference type="InterPro" id="IPR000719">
    <property type="entry name" value="Prot_kinase_dom"/>
</dbReference>
<evidence type="ECO:0000256" key="9">
    <source>
        <dbReference type="ARBA" id="ARBA00022741"/>
    </source>
</evidence>
<evidence type="ECO:0000256" key="4">
    <source>
        <dbReference type="ARBA" id="ARBA00022614"/>
    </source>
</evidence>
<dbReference type="Pfam" id="PF07714">
    <property type="entry name" value="PK_Tyr_Ser-Thr"/>
    <property type="match status" value="1"/>
</dbReference>
<evidence type="ECO:0000313" key="21">
    <source>
        <dbReference type="EMBL" id="VFU23471.1"/>
    </source>
</evidence>
<feature type="domain" description="Protein kinase" evidence="20">
    <location>
        <begin position="666"/>
        <end position="939"/>
    </location>
</feature>
<dbReference type="FunFam" id="1.10.510.10:FF:000453">
    <property type="entry name" value="LRR receptor-like serine/threonine-protein kinase HSL2"/>
    <property type="match status" value="1"/>
</dbReference>